<dbReference type="STRING" id="3088.A0A383WN58"/>
<feature type="compositionally biased region" description="Low complexity" evidence="1">
    <location>
        <begin position="32"/>
        <end position="48"/>
    </location>
</feature>
<feature type="region of interest" description="Disordered" evidence="1">
    <location>
        <begin position="32"/>
        <end position="78"/>
    </location>
</feature>
<dbReference type="CDD" id="cd14279">
    <property type="entry name" value="CUE"/>
    <property type="match status" value="1"/>
</dbReference>
<reference evidence="3 4" key="1">
    <citation type="submission" date="2016-10" db="EMBL/GenBank/DDBJ databases">
        <authorList>
            <person name="Cai Z."/>
        </authorList>
    </citation>
    <scope>NUCLEOTIDE SEQUENCE [LARGE SCALE GENOMIC DNA]</scope>
</reference>
<organism evidence="3 4">
    <name type="scientific">Tetradesmus obliquus</name>
    <name type="common">Green alga</name>
    <name type="synonym">Acutodesmus obliquus</name>
    <dbReference type="NCBI Taxonomy" id="3088"/>
    <lineage>
        <taxon>Eukaryota</taxon>
        <taxon>Viridiplantae</taxon>
        <taxon>Chlorophyta</taxon>
        <taxon>core chlorophytes</taxon>
        <taxon>Chlorophyceae</taxon>
        <taxon>CS clade</taxon>
        <taxon>Sphaeropleales</taxon>
        <taxon>Scenedesmaceae</taxon>
        <taxon>Tetradesmus</taxon>
    </lineage>
</organism>
<feature type="compositionally biased region" description="Low complexity" evidence="1">
    <location>
        <begin position="59"/>
        <end position="71"/>
    </location>
</feature>
<keyword evidence="4" id="KW-1185">Reference proteome</keyword>
<evidence type="ECO:0000313" key="3">
    <source>
        <dbReference type="EMBL" id="SZX78652.1"/>
    </source>
</evidence>
<dbReference type="PANTHER" id="PTHR31245:SF20">
    <property type="entry name" value="F18B13.13 PROTEIN"/>
    <property type="match status" value="1"/>
</dbReference>
<dbReference type="EMBL" id="FNXT01000770">
    <property type="protein sequence ID" value="SZX67146.1"/>
    <property type="molecule type" value="Genomic_DNA"/>
</dbReference>
<accession>A0A383WN58</accession>
<evidence type="ECO:0008006" key="5">
    <source>
        <dbReference type="Google" id="ProtNLM"/>
    </source>
</evidence>
<evidence type="ECO:0000313" key="4">
    <source>
        <dbReference type="Proteomes" id="UP000256970"/>
    </source>
</evidence>
<evidence type="ECO:0000313" key="2">
    <source>
        <dbReference type="EMBL" id="SZX67146.1"/>
    </source>
</evidence>
<gene>
    <name evidence="3" type="ORF">BQ4739_LOCUS18971</name>
    <name evidence="2" type="ORF">BQ4739_LOCUS7567</name>
</gene>
<name>A0A383WN58_TETOB</name>
<protein>
    <recommendedName>
        <fullName evidence="5">CUE domain-containing protein</fullName>
    </recommendedName>
</protein>
<sequence length="207" mass="22805">MDEQAVESVLAECGQDIDAAIRRLTELKLSNAEQQQQAQAAMAASNQQHDTTSVADGGQQQQQQQQQQQHQEPAGPQTAEQWVDALVQEMAAAKDFTDARGRAAKMLQAFEHFVSARSKEGSGSGSQARAEEALRENAILKRAVQIQNAKLQEAAAKDQELAGMKQVLGQYQERLRHLELSNYSLALHLQKATDDRSQTANRPPDVF</sequence>
<evidence type="ECO:0000256" key="1">
    <source>
        <dbReference type="SAM" id="MobiDB-lite"/>
    </source>
</evidence>
<dbReference type="AlphaFoldDB" id="A0A383WN58"/>
<dbReference type="Proteomes" id="UP000256970">
    <property type="component" value="Unassembled WGS sequence"/>
</dbReference>
<dbReference type="EMBL" id="FNXT01001326">
    <property type="protein sequence ID" value="SZX78652.1"/>
    <property type="molecule type" value="Genomic_DNA"/>
</dbReference>
<proteinExistence type="predicted"/>
<dbReference type="PANTHER" id="PTHR31245">
    <property type="entry name" value="UBIQUITIN SYSTEM COMPONENT CUE PROTEIN"/>
    <property type="match status" value="1"/>
</dbReference>